<dbReference type="PANTHER" id="PTHR10587">
    <property type="entry name" value="GLYCOSYL TRANSFERASE-RELATED"/>
    <property type="match status" value="1"/>
</dbReference>
<dbReference type="InterPro" id="IPR011330">
    <property type="entry name" value="Glyco_hydro/deAcase_b/a-brl"/>
</dbReference>
<dbReference type="PROSITE" id="PS51677">
    <property type="entry name" value="NODB"/>
    <property type="match status" value="1"/>
</dbReference>
<sequence>MPKKLLIISIFLLVLIGCNNETLNEAKFATLKKTEHVIKQLPNPPETTIQIEDFQRNTSEWGENVTGVKHRFQTNKQQIALTFDACGGPNGSQYDEELISFLIEEKIPATLFVNEQWILANEALFLTLAEEPLFQIENHGTDHLPLSVNGGEAWGIPATTSAEAAYEEIMGNHETVRELIGKEMKYFRSGTAYYDEVAVELANALGYQVVNYDILGDAGATFTSTQVENALLQAEAGSIALLHMNQPQSGTAEGVINAVPKLLEQGFEFVRLDEITLK</sequence>
<dbReference type="AlphaFoldDB" id="A0AB39HS52"/>
<dbReference type="PANTHER" id="PTHR10587:SF134">
    <property type="entry name" value="SECRETED PROTEIN"/>
    <property type="match status" value="1"/>
</dbReference>
<gene>
    <name evidence="2" type="ORF">AB4Y30_02215</name>
</gene>
<protein>
    <submittedName>
        <fullName evidence="2">Polysaccharide deacetylase family protein</fullName>
    </submittedName>
</protein>
<dbReference type="GO" id="GO:0005975">
    <property type="term" value="P:carbohydrate metabolic process"/>
    <property type="evidence" value="ECO:0007669"/>
    <property type="project" value="InterPro"/>
</dbReference>
<accession>A0AB39HS52</accession>
<dbReference type="PROSITE" id="PS51257">
    <property type="entry name" value="PROKAR_LIPOPROTEIN"/>
    <property type="match status" value="1"/>
</dbReference>
<dbReference type="EMBL" id="CP162599">
    <property type="protein sequence ID" value="XDK33203.1"/>
    <property type="molecule type" value="Genomic_DNA"/>
</dbReference>
<proteinExistence type="predicted"/>
<feature type="domain" description="NodB homology" evidence="1">
    <location>
        <begin position="77"/>
        <end position="270"/>
    </location>
</feature>
<dbReference type="SUPFAM" id="SSF88713">
    <property type="entry name" value="Glycoside hydrolase/deacetylase"/>
    <property type="match status" value="1"/>
</dbReference>
<dbReference type="Gene3D" id="3.20.20.370">
    <property type="entry name" value="Glycoside hydrolase/deacetylase"/>
    <property type="match status" value="1"/>
</dbReference>
<dbReference type="Pfam" id="PF01522">
    <property type="entry name" value="Polysacc_deac_1"/>
    <property type="match status" value="1"/>
</dbReference>
<dbReference type="GO" id="GO:0016810">
    <property type="term" value="F:hydrolase activity, acting on carbon-nitrogen (but not peptide) bonds"/>
    <property type="evidence" value="ECO:0007669"/>
    <property type="project" value="InterPro"/>
</dbReference>
<dbReference type="RefSeq" id="WP_368653885.1">
    <property type="nucleotide sequence ID" value="NZ_CP162599.1"/>
</dbReference>
<organism evidence="2">
    <name type="scientific">Ornithinibacillus sp. 4-3</name>
    <dbReference type="NCBI Taxonomy" id="3231488"/>
    <lineage>
        <taxon>Bacteria</taxon>
        <taxon>Bacillati</taxon>
        <taxon>Bacillota</taxon>
        <taxon>Bacilli</taxon>
        <taxon>Bacillales</taxon>
        <taxon>Bacillaceae</taxon>
        <taxon>Ornithinibacillus</taxon>
    </lineage>
</organism>
<reference evidence="2" key="1">
    <citation type="submission" date="2024-07" db="EMBL/GenBank/DDBJ databases">
        <title>Halotolerant mesophilic bacterium Ornithinibacillus sp. 4-3, sp. nov., isolated from soil.</title>
        <authorList>
            <person name="Sidarenka A.V."/>
            <person name="Guliayeva D.E."/>
            <person name="Leanovich S.I."/>
            <person name="Hileuskaya K.S."/>
            <person name="Akhremchuk A.E."/>
            <person name="Sikolenko M.A."/>
            <person name="Valentovich L.N."/>
        </authorList>
    </citation>
    <scope>NUCLEOTIDE SEQUENCE</scope>
    <source>
        <strain evidence="2">4-3</strain>
    </source>
</reference>
<dbReference type="CDD" id="cd10955">
    <property type="entry name" value="CE4_BH0857_like"/>
    <property type="match status" value="1"/>
</dbReference>
<evidence type="ECO:0000313" key="2">
    <source>
        <dbReference type="EMBL" id="XDK33203.1"/>
    </source>
</evidence>
<dbReference type="InterPro" id="IPR002509">
    <property type="entry name" value="NODB_dom"/>
</dbReference>
<name>A0AB39HS52_9BACI</name>
<evidence type="ECO:0000259" key="1">
    <source>
        <dbReference type="PROSITE" id="PS51677"/>
    </source>
</evidence>
<dbReference type="InterPro" id="IPR050248">
    <property type="entry name" value="Polysacc_deacetylase_ArnD"/>
</dbReference>